<accession>A0A6L9EEM0</accession>
<organism evidence="6 7">
    <name type="scientific">Poritiphilus flavus</name>
    <dbReference type="NCBI Taxonomy" id="2697053"/>
    <lineage>
        <taxon>Bacteria</taxon>
        <taxon>Pseudomonadati</taxon>
        <taxon>Bacteroidota</taxon>
        <taxon>Flavobacteriia</taxon>
        <taxon>Flavobacteriales</taxon>
        <taxon>Flavobacteriaceae</taxon>
        <taxon>Poritiphilus</taxon>
    </lineage>
</organism>
<dbReference type="Gene3D" id="3.20.20.370">
    <property type="entry name" value="Glycoside hydrolase/deacetylase"/>
    <property type="match status" value="1"/>
</dbReference>
<evidence type="ECO:0000256" key="5">
    <source>
        <dbReference type="ARBA" id="ARBA00023277"/>
    </source>
</evidence>
<dbReference type="GO" id="GO:0019213">
    <property type="term" value="F:deacetylase activity"/>
    <property type="evidence" value="ECO:0007669"/>
    <property type="project" value="TreeGrafter"/>
</dbReference>
<evidence type="ECO:0000313" key="7">
    <source>
        <dbReference type="Proteomes" id="UP000475249"/>
    </source>
</evidence>
<gene>
    <name evidence="6" type="ORF">GTQ38_14450</name>
</gene>
<keyword evidence="7" id="KW-1185">Reference proteome</keyword>
<evidence type="ECO:0000256" key="1">
    <source>
        <dbReference type="ARBA" id="ARBA00001946"/>
    </source>
</evidence>
<dbReference type="GO" id="GO:0046872">
    <property type="term" value="F:metal ion binding"/>
    <property type="evidence" value="ECO:0007669"/>
    <property type="project" value="UniProtKB-KW"/>
</dbReference>
<sequence>MKKLLIPFCTLLLCQNFLFGQQVDIYERLGYPKDSKLLIIHADDLGVTHSENMASIEGLEKTPVNSASIMVPCPWFPEIADYARKNSSRDLGVHLTLNSEWNYYKWGPVSSVDAVPSLVNKDGYFYASVDSLLSVGKAEEVEIELRNQVKKAYQSGIDLTHLDAHMGAAASRPDYLAAYMKIGKEFQLPVLLDGRIYQIQDQGVKDLLDERTVVMDNILGAAPSDFDQGMAAYYKSVLNNLSPGLNCLLIHLAYDDEETRAVTVDHPYWGAEWRQADVDFFSSQECKELLEEQNIILVTWRELRDKITRAP</sequence>
<protein>
    <submittedName>
        <fullName evidence="6">ChbG/HpnK family deacetylase</fullName>
    </submittedName>
</protein>
<dbReference type="Pfam" id="PF04794">
    <property type="entry name" value="YdjC"/>
    <property type="match status" value="1"/>
</dbReference>
<dbReference type="PANTHER" id="PTHR31609">
    <property type="entry name" value="YDJC DEACETYLASE FAMILY MEMBER"/>
    <property type="match status" value="1"/>
</dbReference>
<evidence type="ECO:0000256" key="3">
    <source>
        <dbReference type="ARBA" id="ARBA00022801"/>
    </source>
</evidence>
<evidence type="ECO:0000256" key="4">
    <source>
        <dbReference type="ARBA" id="ARBA00022842"/>
    </source>
</evidence>
<dbReference type="GO" id="GO:0016787">
    <property type="term" value="F:hydrolase activity"/>
    <property type="evidence" value="ECO:0007669"/>
    <property type="project" value="UniProtKB-KW"/>
</dbReference>
<dbReference type="CDD" id="cd10802">
    <property type="entry name" value="YdjC_TTHB029_like"/>
    <property type="match status" value="1"/>
</dbReference>
<comment type="caution">
    <text evidence="6">The sequence shown here is derived from an EMBL/GenBank/DDBJ whole genome shotgun (WGS) entry which is preliminary data.</text>
</comment>
<dbReference type="EMBL" id="WXYO01000006">
    <property type="protein sequence ID" value="NAS13214.1"/>
    <property type="molecule type" value="Genomic_DNA"/>
</dbReference>
<evidence type="ECO:0000256" key="2">
    <source>
        <dbReference type="ARBA" id="ARBA00022723"/>
    </source>
</evidence>
<evidence type="ECO:0000313" key="6">
    <source>
        <dbReference type="EMBL" id="NAS13214.1"/>
    </source>
</evidence>
<dbReference type="InterPro" id="IPR011330">
    <property type="entry name" value="Glyco_hydro/deAcase_b/a-brl"/>
</dbReference>
<reference evidence="6 7" key="1">
    <citation type="submission" date="2020-01" db="EMBL/GenBank/DDBJ databases">
        <title>Bacteria diversity of Porities sp.</title>
        <authorList>
            <person name="Wang G."/>
        </authorList>
    </citation>
    <scope>NUCLEOTIDE SEQUENCE [LARGE SCALE GENOMIC DNA]</scope>
    <source>
        <strain evidence="6 7">R33</strain>
    </source>
</reference>
<proteinExistence type="predicted"/>
<dbReference type="InterPro" id="IPR006879">
    <property type="entry name" value="YdjC-like"/>
</dbReference>
<keyword evidence="4" id="KW-0460">Magnesium</keyword>
<keyword evidence="2" id="KW-0479">Metal-binding</keyword>
<dbReference type="GO" id="GO:0005975">
    <property type="term" value="P:carbohydrate metabolic process"/>
    <property type="evidence" value="ECO:0007669"/>
    <property type="project" value="InterPro"/>
</dbReference>
<keyword evidence="5" id="KW-0119">Carbohydrate metabolism</keyword>
<dbReference type="AlphaFoldDB" id="A0A6L9EEM0"/>
<dbReference type="PANTHER" id="PTHR31609:SF1">
    <property type="entry name" value="CARBOHYDRATE DEACETYLASE"/>
    <property type="match status" value="1"/>
</dbReference>
<dbReference type="RefSeq" id="WP_161436253.1">
    <property type="nucleotide sequence ID" value="NZ_WXYO01000006.1"/>
</dbReference>
<keyword evidence="3" id="KW-0378">Hydrolase</keyword>
<name>A0A6L9EEM0_9FLAO</name>
<dbReference type="Proteomes" id="UP000475249">
    <property type="component" value="Unassembled WGS sequence"/>
</dbReference>
<comment type="cofactor">
    <cofactor evidence="1">
        <name>Mg(2+)</name>
        <dbReference type="ChEBI" id="CHEBI:18420"/>
    </cofactor>
</comment>
<dbReference type="SUPFAM" id="SSF88713">
    <property type="entry name" value="Glycoside hydrolase/deacetylase"/>
    <property type="match status" value="1"/>
</dbReference>